<name>A0A1V9GCH9_9BACT</name>
<comment type="caution">
    <text evidence="1">The sequence shown here is derived from an EMBL/GenBank/DDBJ whole genome shotgun (WGS) entry which is preliminary data.</text>
</comment>
<dbReference type="AlphaFoldDB" id="A0A1V9GCH9"/>
<dbReference type="EMBL" id="LWBP01000001">
    <property type="protein sequence ID" value="OQP68280.1"/>
    <property type="molecule type" value="Genomic_DNA"/>
</dbReference>
<proteinExistence type="predicted"/>
<reference evidence="2" key="1">
    <citation type="submission" date="2016-04" db="EMBL/GenBank/DDBJ databases">
        <authorList>
            <person name="Chen L."/>
            <person name="Zhuang W."/>
            <person name="Wang G."/>
        </authorList>
    </citation>
    <scope>NUCLEOTIDE SEQUENCE [LARGE SCALE GENOMIC DNA]</scope>
    <source>
        <strain evidence="2">208</strain>
    </source>
</reference>
<accession>A0A1V9GCH9</accession>
<gene>
    <name evidence="1" type="ORF">A4R26_00260</name>
</gene>
<dbReference type="Proteomes" id="UP000192276">
    <property type="component" value="Unassembled WGS sequence"/>
</dbReference>
<protein>
    <submittedName>
        <fullName evidence="1">Uncharacterized protein</fullName>
    </submittedName>
</protein>
<organism evidence="1 2">
    <name type="scientific">Niastella populi</name>
    <dbReference type="NCBI Taxonomy" id="550983"/>
    <lineage>
        <taxon>Bacteria</taxon>
        <taxon>Pseudomonadati</taxon>
        <taxon>Bacteroidota</taxon>
        <taxon>Chitinophagia</taxon>
        <taxon>Chitinophagales</taxon>
        <taxon>Chitinophagaceae</taxon>
        <taxon>Niastella</taxon>
    </lineage>
</organism>
<sequence length="65" mass="7011">MFFGPAALCIFRPACSLQRPTAVRAPWPGDTPVTAIARNIEINIKQLPGEKNVPAPLASNGFYTN</sequence>
<evidence type="ECO:0000313" key="2">
    <source>
        <dbReference type="Proteomes" id="UP000192276"/>
    </source>
</evidence>
<evidence type="ECO:0000313" key="1">
    <source>
        <dbReference type="EMBL" id="OQP68280.1"/>
    </source>
</evidence>
<keyword evidence="2" id="KW-1185">Reference proteome</keyword>